<reference evidence="2" key="1">
    <citation type="submission" date="2011-02" db="EMBL/GenBank/DDBJ databases">
        <title>The genome of the leaf-cutting ant Acromyrmex echinatior suggests key adaptations to social evolution and fungus farming.</title>
        <authorList>
            <person name="Nygaard S."/>
            <person name="Zhang G."/>
        </authorList>
    </citation>
    <scope>NUCLEOTIDE SEQUENCE</scope>
</reference>
<proteinExistence type="predicted"/>
<evidence type="ECO:0000259" key="1">
    <source>
        <dbReference type="PROSITE" id="PS50835"/>
    </source>
</evidence>
<dbReference type="InterPro" id="IPR007110">
    <property type="entry name" value="Ig-like_dom"/>
</dbReference>
<dbReference type="Gene3D" id="2.60.40.10">
    <property type="entry name" value="Immunoglobulins"/>
    <property type="match status" value="1"/>
</dbReference>
<dbReference type="CDD" id="cd00096">
    <property type="entry name" value="Ig"/>
    <property type="match status" value="1"/>
</dbReference>
<dbReference type="Proteomes" id="UP000007755">
    <property type="component" value="Unassembled WGS sequence"/>
</dbReference>
<evidence type="ECO:0000313" key="2">
    <source>
        <dbReference type="EMBL" id="EGI58574.1"/>
    </source>
</evidence>
<dbReference type="SUPFAM" id="SSF48726">
    <property type="entry name" value="Immunoglobulin"/>
    <property type="match status" value="1"/>
</dbReference>
<dbReference type="EMBL" id="GL888673">
    <property type="protein sequence ID" value="EGI58574.1"/>
    <property type="molecule type" value="Genomic_DNA"/>
</dbReference>
<evidence type="ECO:0000313" key="3">
    <source>
        <dbReference type="Proteomes" id="UP000007755"/>
    </source>
</evidence>
<sequence>MSMIKFPELMDHKMPSQNVNLFLWFELFNLKVHIYSLNLNQWIVTDYPMAYLELDNHWHRVIAGKPTDDPEKLSEFYGYKTSSRITASKSNNFHGTTSSQPQLIGFYSDFSEKRVKALRTERNGANITAQLIRFNIRTQKYSMSISGALYKFRRDHRLPLRSMIRNGAAMMSVVTALQRFLCIRIMMLINSEWSSGDAKPLTPFTDPIIFYISYVANLGVCYAGDILNDVVREVTLSELRDSIARLRERVKLVCRTRGSPPPRVHWLKDGVPLHPRRGLRIQHKRINNQEHKSFLKKGNIKEFKTCPVSCKNKESTAANIYLSGRKPQKREALCNFRKTSAEQCSNYLHKIDIYKRGGCIKGRDQLGNRLVGIRASTAKLWRDRNVDVTRHLREAPALRWQYPRIIVIIAKKQHSSEKALKKP</sequence>
<dbReference type="PROSITE" id="PS50835">
    <property type="entry name" value="IG_LIKE"/>
    <property type="match status" value="1"/>
</dbReference>
<dbReference type="AlphaFoldDB" id="F4X4Q6"/>
<dbReference type="InParanoid" id="F4X4Q6"/>
<dbReference type="InterPro" id="IPR013783">
    <property type="entry name" value="Ig-like_fold"/>
</dbReference>
<name>F4X4Q6_ACREC</name>
<feature type="domain" description="Ig-like" evidence="1">
    <location>
        <begin position="232"/>
        <end position="323"/>
    </location>
</feature>
<gene>
    <name evidence="2" type="ORF">G5I_13325</name>
</gene>
<protein>
    <recommendedName>
        <fullName evidence="1">Ig-like domain-containing protein</fullName>
    </recommendedName>
</protein>
<organism evidence="3">
    <name type="scientific">Acromyrmex echinatior</name>
    <name type="common">Panamanian leafcutter ant</name>
    <name type="synonym">Acromyrmex octospinosus echinatior</name>
    <dbReference type="NCBI Taxonomy" id="103372"/>
    <lineage>
        <taxon>Eukaryota</taxon>
        <taxon>Metazoa</taxon>
        <taxon>Ecdysozoa</taxon>
        <taxon>Arthropoda</taxon>
        <taxon>Hexapoda</taxon>
        <taxon>Insecta</taxon>
        <taxon>Pterygota</taxon>
        <taxon>Neoptera</taxon>
        <taxon>Endopterygota</taxon>
        <taxon>Hymenoptera</taxon>
        <taxon>Apocrita</taxon>
        <taxon>Aculeata</taxon>
        <taxon>Formicoidea</taxon>
        <taxon>Formicidae</taxon>
        <taxon>Myrmicinae</taxon>
        <taxon>Acromyrmex</taxon>
    </lineage>
</organism>
<accession>F4X4Q6</accession>
<dbReference type="OrthoDB" id="6133584at2759"/>
<dbReference type="InterPro" id="IPR036179">
    <property type="entry name" value="Ig-like_dom_sf"/>
</dbReference>
<dbReference type="InterPro" id="IPR013098">
    <property type="entry name" value="Ig_I-set"/>
</dbReference>
<keyword evidence="3" id="KW-1185">Reference proteome</keyword>
<dbReference type="Pfam" id="PF07679">
    <property type="entry name" value="I-set"/>
    <property type="match status" value="1"/>
</dbReference>